<dbReference type="InterPro" id="IPR004846">
    <property type="entry name" value="T2SS/T3SS_dom"/>
</dbReference>
<dbReference type="GO" id="GO:0015627">
    <property type="term" value="C:type II protein secretion system complex"/>
    <property type="evidence" value="ECO:0007669"/>
    <property type="project" value="TreeGrafter"/>
</dbReference>
<protein>
    <submittedName>
        <fullName evidence="7">Type II and III secretion system protein</fullName>
    </submittedName>
</protein>
<dbReference type="Pfam" id="PF04972">
    <property type="entry name" value="BON"/>
    <property type="match status" value="1"/>
</dbReference>
<dbReference type="STRING" id="279238.Saro_1516"/>
<dbReference type="InterPro" id="IPR050810">
    <property type="entry name" value="Bact_Secretion_Sys_Channel"/>
</dbReference>
<evidence type="ECO:0000256" key="3">
    <source>
        <dbReference type="SAM" id="SignalP"/>
    </source>
</evidence>
<evidence type="ECO:0000256" key="1">
    <source>
        <dbReference type="RuleBase" id="RU004003"/>
    </source>
</evidence>
<keyword evidence="8" id="KW-1185">Reference proteome</keyword>
<organism evidence="7 8">
    <name type="scientific">Novosphingobium aromaticivorans (strain ATCC 700278 / DSM 12444 / CCUG 56034 / CIP 105152 / NBRC 16084 / F199)</name>
    <dbReference type="NCBI Taxonomy" id="279238"/>
    <lineage>
        <taxon>Bacteria</taxon>
        <taxon>Pseudomonadati</taxon>
        <taxon>Pseudomonadota</taxon>
        <taxon>Alphaproteobacteria</taxon>
        <taxon>Sphingomonadales</taxon>
        <taxon>Sphingomonadaceae</taxon>
        <taxon>Novosphingobium</taxon>
    </lineage>
</organism>
<gene>
    <name evidence="7" type="ordered locus">Saro_1516</name>
</gene>
<dbReference type="KEGG" id="nar:Saro_1516"/>
<feature type="region of interest" description="Disordered" evidence="2">
    <location>
        <begin position="470"/>
        <end position="517"/>
    </location>
</feature>
<dbReference type="Proteomes" id="UP000009134">
    <property type="component" value="Chromosome"/>
</dbReference>
<reference evidence="8" key="1">
    <citation type="submission" date="2006-01" db="EMBL/GenBank/DDBJ databases">
        <title>Complete sequence of Novosphingobium aromaticivorans DSM 12444.</title>
        <authorList>
            <consortium name="US DOE Joint Genome Institute"/>
            <person name="Copeland A."/>
            <person name="Lucas S."/>
            <person name="Lapidus A."/>
            <person name="Barry K."/>
            <person name="Detter J.C."/>
            <person name="Glavina T."/>
            <person name="Hammon N."/>
            <person name="Israni S."/>
            <person name="Pitluck S."/>
            <person name="Chain P."/>
            <person name="Malfatti S."/>
            <person name="Shin M."/>
            <person name="Vergez L."/>
            <person name="Schmutz J."/>
            <person name="Larimer F."/>
            <person name="Land M."/>
            <person name="Kyrpides N."/>
            <person name="Ivanova N."/>
            <person name="Fredrickson J."/>
            <person name="Balkwill D."/>
            <person name="Romine M.F."/>
            <person name="Richardson P."/>
        </authorList>
    </citation>
    <scope>NUCLEOTIDE SEQUENCE [LARGE SCALE GENOMIC DNA]</scope>
    <source>
        <strain evidence="8">ATCC 700278 / DSM 12444 / CCUG 56034 / CIP 105152 / NBRC 16084 / F199</strain>
    </source>
</reference>
<dbReference type="RefSeq" id="WP_011445169.1">
    <property type="nucleotide sequence ID" value="NC_007794.1"/>
</dbReference>
<proteinExistence type="inferred from homology"/>
<evidence type="ECO:0000259" key="4">
    <source>
        <dbReference type="Pfam" id="PF00263"/>
    </source>
</evidence>
<keyword evidence="3" id="KW-0732">Signal</keyword>
<feature type="domain" description="Pilus formation protein N-terminal" evidence="6">
    <location>
        <begin position="38"/>
        <end position="107"/>
    </location>
</feature>
<dbReference type="Pfam" id="PF13629">
    <property type="entry name" value="T2SS-T3SS_pil_N"/>
    <property type="match status" value="1"/>
</dbReference>
<dbReference type="InterPro" id="IPR001775">
    <property type="entry name" value="GspD/PilQ"/>
</dbReference>
<sequence length="517" mass="53263">MFSKSRRYLAIGSALAAALCATTNATRAQGITAENLHAGTLEVPVNKSQVVSTDRTIAKALVGNDDIADVLPVTTRSIYVLGKKMGTTSLTLYDATGRVLSIMDVAVGPDVEGLRSQLKTFVPNDKIDARLSNDAIVLSGLVNDPGAIDRAVQLARTYAGDKVVNLISLGSSQQVMLEVKFAEVNRTAGFDVGVSGFASKGTFESAIGKGAQLVPGADVTVSGNSGGVSTSTTIPGASILKLSSITGSFGIFRKSFSIDGLGIDAVLNALETKGMAKTLAQPTLLALSGERASFLAGGEFPVPVVQSGTTGTGNGNGGAITVEFKPFGVSLGFTPTVLGDKTINLLVEPEVSAIDPTASLTVGSITIPGLRTRRASTTLELRDGESFAIAGLLQKDFKTSVQQLPLLGSLPIIGSLFRSSAFSKGETELLIVVTPRLVSPIKPEQVRLPTDAVTDPSAASTIFLGEPSFGKKLAPTKPQDGSAAPLSSDATPIPPQASVSELPALPASDARNADYAY</sequence>
<dbReference type="eggNOG" id="COG4964">
    <property type="taxonomic scope" value="Bacteria"/>
</dbReference>
<dbReference type="PANTHER" id="PTHR30332:SF17">
    <property type="entry name" value="TYPE IV PILIATION SYSTEM PROTEIN DR_0774-RELATED"/>
    <property type="match status" value="1"/>
</dbReference>
<dbReference type="PRINTS" id="PR00811">
    <property type="entry name" value="BCTERIALGSPD"/>
</dbReference>
<dbReference type="InterPro" id="IPR032789">
    <property type="entry name" value="T2SS-T3SS_pil_N"/>
</dbReference>
<name>Q2G866_NOVAD</name>
<dbReference type="InterPro" id="IPR007055">
    <property type="entry name" value="BON_dom"/>
</dbReference>
<dbReference type="Pfam" id="PF00263">
    <property type="entry name" value="Secretin"/>
    <property type="match status" value="1"/>
</dbReference>
<dbReference type="AlphaFoldDB" id="Q2G866"/>
<dbReference type="GO" id="GO:0009306">
    <property type="term" value="P:protein secretion"/>
    <property type="evidence" value="ECO:0007669"/>
    <property type="project" value="InterPro"/>
</dbReference>
<comment type="similarity">
    <text evidence="1">Belongs to the bacterial secretin family.</text>
</comment>
<dbReference type="EMBL" id="CP000248">
    <property type="protein sequence ID" value="ABD25957.1"/>
    <property type="molecule type" value="Genomic_DNA"/>
</dbReference>
<feature type="domain" description="BON" evidence="5">
    <location>
        <begin position="112"/>
        <end position="169"/>
    </location>
</feature>
<dbReference type="HOGENOM" id="CLU_017952_2_0_5"/>
<evidence type="ECO:0000259" key="5">
    <source>
        <dbReference type="Pfam" id="PF04972"/>
    </source>
</evidence>
<feature type="signal peptide" evidence="3">
    <location>
        <begin position="1"/>
        <end position="28"/>
    </location>
</feature>
<accession>Q2G866</accession>
<feature type="chain" id="PRO_5004208046" evidence="3">
    <location>
        <begin position="29"/>
        <end position="517"/>
    </location>
</feature>
<dbReference type="PANTHER" id="PTHR30332">
    <property type="entry name" value="PROBABLE GENERAL SECRETION PATHWAY PROTEIN D"/>
    <property type="match status" value="1"/>
</dbReference>
<evidence type="ECO:0000256" key="2">
    <source>
        <dbReference type="SAM" id="MobiDB-lite"/>
    </source>
</evidence>
<feature type="domain" description="Type II/III secretion system secretin-like" evidence="4">
    <location>
        <begin position="269"/>
        <end position="438"/>
    </location>
</feature>
<evidence type="ECO:0000313" key="8">
    <source>
        <dbReference type="Proteomes" id="UP000009134"/>
    </source>
</evidence>
<evidence type="ECO:0000259" key="6">
    <source>
        <dbReference type="Pfam" id="PF13629"/>
    </source>
</evidence>
<evidence type="ECO:0000313" key="7">
    <source>
        <dbReference type="EMBL" id="ABD25957.1"/>
    </source>
</evidence>